<proteinExistence type="predicted"/>
<dbReference type="AlphaFoldDB" id="A0A0B7GZM1"/>
<protein>
    <submittedName>
        <fullName evidence="1">Uncharacterized protein</fullName>
    </submittedName>
</protein>
<evidence type="ECO:0000313" key="1">
    <source>
        <dbReference type="EMBL" id="CEM62121.1"/>
    </source>
</evidence>
<dbReference type="EMBL" id="CDNC01000023">
    <property type="protein sequence ID" value="CEM62121.1"/>
    <property type="molecule type" value="Genomic_DNA"/>
</dbReference>
<evidence type="ECO:0000313" key="2">
    <source>
        <dbReference type="Proteomes" id="UP000042527"/>
    </source>
</evidence>
<accession>A0A0B7GZM1</accession>
<organism evidence="1 2">
    <name type="scientific">Treponema phagedenis</name>
    <dbReference type="NCBI Taxonomy" id="162"/>
    <lineage>
        <taxon>Bacteria</taxon>
        <taxon>Pseudomonadati</taxon>
        <taxon>Spirochaetota</taxon>
        <taxon>Spirochaetia</taxon>
        <taxon>Spirochaetales</taxon>
        <taxon>Treponemataceae</taxon>
        <taxon>Treponema</taxon>
    </lineage>
</organism>
<name>A0A0B7GZM1_TREPH</name>
<reference evidence="2" key="1">
    <citation type="submission" date="2015-01" db="EMBL/GenBank/DDBJ databases">
        <authorList>
            <person name="Manzoor Shahid"/>
            <person name="Zubair Saima"/>
        </authorList>
    </citation>
    <scope>NUCLEOTIDE SEQUENCE [LARGE SCALE GENOMIC DNA]</scope>
    <source>
        <strain evidence="2">V1</strain>
    </source>
</reference>
<keyword evidence="2" id="KW-1185">Reference proteome</keyword>
<sequence>MPKLHSERVWTSKTQNCHGWQWFQTDSLFILFYEKILLLPWFPNYHLEKKRLILYSRTYITIHIIFQKCRQARQNKE</sequence>
<dbReference type="Proteomes" id="UP000042527">
    <property type="component" value="Unassembled WGS sequence"/>
</dbReference>
<gene>
    <name evidence="1" type="ORF">TPHV1_30016</name>
</gene>